<feature type="transmembrane region" description="Helical" evidence="5">
    <location>
        <begin position="114"/>
        <end position="131"/>
    </location>
</feature>
<feature type="transmembrane region" description="Helical" evidence="5">
    <location>
        <begin position="62"/>
        <end position="78"/>
    </location>
</feature>
<gene>
    <name evidence="8" type="primary">LOC114246599</name>
</gene>
<comment type="subcellular location">
    <subcellularLocation>
        <location evidence="1">Membrane</location>
        <topology evidence="1">Multi-pass membrane protein</topology>
    </subcellularLocation>
</comment>
<dbReference type="KEGG" id="bman:114246599"/>
<evidence type="ECO:0000313" key="8">
    <source>
        <dbReference type="RefSeq" id="XP_028035006.1"/>
    </source>
</evidence>
<evidence type="ECO:0000256" key="5">
    <source>
        <dbReference type="SAM" id="Phobius"/>
    </source>
</evidence>
<dbReference type="PANTHER" id="PTHR48021:SF1">
    <property type="entry name" value="GH07001P-RELATED"/>
    <property type="match status" value="1"/>
</dbReference>
<feature type="domain" description="Major facilitator superfamily (MFS) profile" evidence="6">
    <location>
        <begin position="1"/>
        <end position="414"/>
    </location>
</feature>
<dbReference type="InterPro" id="IPR005828">
    <property type="entry name" value="MFS_sugar_transport-like"/>
</dbReference>
<protein>
    <submittedName>
        <fullName evidence="8">Facilitated trehalose transporter Tret1-like</fullName>
    </submittedName>
</protein>
<reference evidence="8" key="1">
    <citation type="submission" date="2025-08" db="UniProtKB">
        <authorList>
            <consortium name="RefSeq"/>
        </authorList>
    </citation>
    <scope>IDENTIFICATION</scope>
    <source>
        <tissue evidence="8">Silk gland</tissue>
    </source>
</reference>
<feature type="transmembrane region" description="Helical" evidence="5">
    <location>
        <begin position="143"/>
        <end position="163"/>
    </location>
</feature>
<dbReference type="Proteomes" id="UP000504629">
    <property type="component" value="Unplaced"/>
</dbReference>
<feature type="transmembrane region" description="Helical" evidence="5">
    <location>
        <begin position="392"/>
        <end position="410"/>
    </location>
</feature>
<evidence type="ECO:0000259" key="6">
    <source>
        <dbReference type="PROSITE" id="PS50850"/>
    </source>
</evidence>
<evidence type="ECO:0000256" key="4">
    <source>
        <dbReference type="ARBA" id="ARBA00023136"/>
    </source>
</evidence>
<sequence>MGLCIGAPTVFIPQLRKEANSTDAVTSEMASWLSSVFGYSALPWVLILCWLLNAIGRKRTSIIMSLSTVAMFVVFYFSKTANDLLITEILTGLTHASTMTVTVVAIGEYSSPKFRGIFLTLKSASLLWGIWTSNAIGTFFHWRYIPLMGILCSLHTLTVFYWCESPYWLACKGRFDECRKTHRWLKGNGRASERELKKLIDSLKRTQSKEIELKSLLSKEFYIPLLLSILVVTQYHFSGKLVCSIYVIEILKRITNDEATAYYGMLILDGVTVISTYIGCILCRVLKRRTLLLTSSTIGITFLYILALYLWLIRIEVVTEIKMASVLFLAAFSTSISCGPMIMATSLYGELIPLRFKSVSIILIAFTFFGFHSTLLKLAPAIFANFGLDGMFLFYASTSTLIAILIYKYLPETKDKTLQEIEDYFKDSTNNSDVTNLVRDKIVS</sequence>
<feature type="transmembrane region" description="Helical" evidence="5">
    <location>
        <begin position="361"/>
        <end position="386"/>
    </location>
</feature>
<keyword evidence="7" id="KW-1185">Reference proteome</keyword>
<dbReference type="OrthoDB" id="5290825at2759"/>
<dbReference type="AlphaFoldDB" id="A0A6J2JYN0"/>
<keyword evidence="2 5" id="KW-0812">Transmembrane</keyword>
<evidence type="ECO:0000256" key="3">
    <source>
        <dbReference type="ARBA" id="ARBA00022989"/>
    </source>
</evidence>
<proteinExistence type="predicted"/>
<feature type="transmembrane region" description="Helical" evidence="5">
    <location>
        <begin position="260"/>
        <end position="283"/>
    </location>
</feature>
<dbReference type="GeneID" id="114246599"/>
<feature type="transmembrane region" description="Helical" evidence="5">
    <location>
        <begin position="84"/>
        <end position="107"/>
    </location>
</feature>
<dbReference type="InterPro" id="IPR036259">
    <property type="entry name" value="MFS_trans_sf"/>
</dbReference>
<keyword evidence="3 5" id="KW-1133">Transmembrane helix</keyword>
<feature type="transmembrane region" description="Helical" evidence="5">
    <location>
        <begin position="36"/>
        <end position="55"/>
    </location>
</feature>
<dbReference type="GO" id="GO:0016020">
    <property type="term" value="C:membrane"/>
    <property type="evidence" value="ECO:0007669"/>
    <property type="project" value="UniProtKB-SubCell"/>
</dbReference>
<dbReference type="PROSITE" id="PS50850">
    <property type="entry name" value="MFS"/>
    <property type="match status" value="1"/>
</dbReference>
<dbReference type="SUPFAM" id="SSF103473">
    <property type="entry name" value="MFS general substrate transporter"/>
    <property type="match status" value="1"/>
</dbReference>
<dbReference type="Pfam" id="PF00083">
    <property type="entry name" value="Sugar_tr"/>
    <property type="match status" value="1"/>
</dbReference>
<dbReference type="RefSeq" id="XP_028035006.1">
    <property type="nucleotide sequence ID" value="XM_028179205.1"/>
</dbReference>
<feature type="transmembrane region" description="Helical" evidence="5">
    <location>
        <begin position="221"/>
        <end position="248"/>
    </location>
</feature>
<dbReference type="InterPro" id="IPR050549">
    <property type="entry name" value="MFS_Trehalose_Transporter"/>
</dbReference>
<dbReference type="Gene3D" id="1.20.1250.20">
    <property type="entry name" value="MFS general substrate transporter like domains"/>
    <property type="match status" value="1"/>
</dbReference>
<name>A0A6J2JYN0_BOMMA</name>
<feature type="transmembrane region" description="Helical" evidence="5">
    <location>
        <begin position="324"/>
        <end position="349"/>
    </location>
</feature>
<dbReference type="GO" id="GO:0022857">
    <property type="term" value="F:transmembrane transporter activity"/>
    <property type="evidence" value="ECO:0007669"/>
    <property type="project" value="InterPro"/>
</dbReference>
<dbReference type="InterPro" id="IPR020846">
    <property type="entry name" value="MFS_dom"/>
</dbReference>
<accession>A0A6J2JYN0</accession>
<evidence type="ECO:0000256" key="2">
    <source>
        <dbReference type="ARBA" id="ARBA00022692"/>
    </source>
</evidence>
<organism evidence="7 8">
    <name type="scientific">Bombyx mandarina</name>
    <name type="common">Wild silk moth</name>
    <name type="synonym">Wild silkworm</name>
    <dbReference type="NCBI Taxonomy" id="7092"/>
    <lineage>
        <taxon>Eukaryota</taxon>
        <taxon>Metazoa</taxon>
        <taxon>Ecdysozoa</taxon>
        <taxon>Arthropoda</taxon>
        <taxon>Hexapoda</taxon>
        <taxon>Insecta</taxon>
        <taxon>Pterygota</taxon>
        <taxon>Neoptera</taxon>
        <taxon>Endopterygota</taxon>
        <taxon>Lepidoptera</taxon>
        <taxon>Glossata</taxon>
        <taxon>Ditrysia</taxon>
        <taxon>Bombycoidea</taxon>
        <taxon>Bombycidae</taxon>
        <taxon>Bombycinae</taxon>
        <taxon>Bombyx</taxon>
    </lineage>
</organism>
<evidence type="ECO:0000256" key="1">
    <source>
        <dbReference type="ARBA" id="ARBA00004141"/>
    </source>
</evidence>
<keyword evidence="4 5" id="KW-0472">Membrane</keyword>
<feature type="transmembrane region" description="Helical" evidence="5">
    <location>
        <begin position="290"/>
        <end position="312"/>
    </location>
</feature>
<dbReference type="PANTHER" id="PTHR48021">
    <property type="match status" value="1"/>
</dbReference>
<evidence type="ECO:0000313" key="7">
    <source>
        <dbReference type="Proteomes" id="UP000504629"/>
    </source>
</evidence>